<dbReference type="InterPro" id="IPR003661">
    <property type="entry name" value="HisK_dim/P_dom"/>
</dbReference>
<keyword evidence="15" id="KW-1185">Reference proteome</keyword>
<protein>
    <recommendedName>
        <fullName evidence="3">histidine kinase</fullName>
        <ecNumber evidence="3">2.7.13.3</ecNumber>
    </recommendedName>
</protein>
<accession>A0ABW0RWF8</accession>
<dbReference type="PROSITE" id="PS50109">
    <property type="entry name" value="HIS_KIN"/>
    <property type="match status" value="1"/>
</dbReference>
<dbReference type="RefSeq" id="WP_379770659.1">
    <property type="nucleotide sequence ID" value="NZ_JBHSMZ010000006.1"/>
</dbReference>
<dbReference type="InterPro" id="IPR004358">
    <property type="entry name" value="Sig_transdc_His_kin-like_C"/>
</dbReference>
<evidence type="ECO:0000259" key="13">
    <source>
        <dbReference type="PROSITE" id="PS50885"/>
    </source>
</evidence>
<feature type="transmembrane region" description="Helical" evidence="11">
    <location>
        <begin position="7"/>
        <end position="33"/>
    </location>
</feature>
<dbReference type="InterPro" id="IPR003660">
    <property type="entry name" value="HAMP_dom"/>
</dbReference>
<dbReference type="InterPro" id="IPR005467">
    <property type="entry name" value="His_kinase_dom"/>
</dbReference>
<dbReference type="Pfam" id="PF00672">
    <property type="entry name" value="HAMP"/>
    <property type="match status" value="1"/>
</dbReference>
<feature type="domain" description="Histidine kinase" evidence="12">
    <location>
        <begin position="241"/>
        <end position="455"/>
    </location>
</feature>
<dbReference type="Gene3D" id="6.10.340.10">
    <property type="match status" value="1"/>
</dbReference>
<evidence type="ECO:0000259" key="12">
    <source>
        <dbReference type="PROSITE" id="PS50109"/>
    </source>
</evidence>
<dbReference type="SUPFAM" id="SSF55874">
    <property type="entry name" value="ATPase domain of HSP90 chaperone/DNA topoisomerase II/histidine kinase"/>
    <property type="match status" value="1"/>
</dbReference>
<comment type="catalytic activity">
    <reaction evidence="1">
        <text>ATP + protein L-histidine = ADP + protein N-phospho-L-histidine.</text>
        <dbReference type="EC" id="2.7.13.3"/>
    </reaction>
</comment>
<dbReference type="Gene3D" id="3.30.565.10">
    <property type="entry name" value="Histidine kinase-like ATPase, C-terminal domain"/>
    <property type="match status" value="1"/>
</dbReference>
<comment type="caution">
    <text evidence="14">The sequence shown here is derived from an EMBL/GenBank/DDBJ whole genome shotgun (WGS) entry which is preliminary data.</text>
</comment>
<keyword evidence="4" id="KW-0597">Phosphoprotein</keyword>
<evidence type="ECO:0000256" key="5">
    <source>
        <dbReference type="ARBA" id="ARBA00022679"/>
    </source>
</evidence>
<evidence type="ECO:0000256" key="9">
    <source>
        <dbReference type="ARBA" id="ARBA00023012"/>
    </source>
</evidence>
<evidence type="ECO:0000256" key="10">
    <source>
        <dbReference type="ARBA" id="ARBA00023136"/>
    </source>
</evidence>
<dbReference type="SMART" id="SM00304">
    <property type="entry name" value="HAMP"/>
    <property type="match status" value="1"/>
</dbReference>
<dbReference type="Proteomes" id="UP001596086">
    <property type="component" value="Unassembled WGS sequence"/>
</dbReference>
<comment type="subcellular location">
    <subcellularLocation>
        <location evidence="2">Membrane</location>
    </subcellularLocation>
</comment>
<keyword evidence="6 11" id="KW-0812">Transmembrane</keyword>
<dbReference type="SMART" id="SM00388">
    <property type="entry name" value="HisKA"/>
    <property type="match status" value="1"/>
</dbReference>
<dbReference type="SMART" id="SM00387">
    <property type="entry name" value="HATPase_c"/>
    <property type="match status" value="1"/>
</dbReference>
<dbReference type="GO" id="GO:0016301">
    <property type="term" value="F:kinase activity"/>
    <property type="evidence" value="ECO:0007669"/>
    <property type="project" value="UniProtKB-KW"/>
</dbReference>
<evidence type="ECO:0000256" key="2">
    <source>
        <dbReference type="ARBA" id="ARBA00004370"/>
    </source>
</evidence>
<evidence type="ECO:0000256" key="4">
    <source>
        <dbReference type="ARBA" id="ARBA00022553"/>
    </source>
</evidence>
<dbReference type="Pfam" id="PF02518">
    <property type="entry name" value="HATPase_c"/>
    <property type="match status" value="1"/>
</dbReference>
<evidence type="ECO:0000256" key="1">
    <source>
        <dbReference type="ARBA" id="ARBA00000085"/>
    </source>
</evidence>
<keyword evidence="5" id="KW-0808">Transferase</keyword>
<evidence type="ECO:0000256" key="3">
    <source>
        <dbReference type="ARBA" id="ARBA00012438"/>
    </source>
</evidence>
<dbReference type="PANTHER" id="PTHR45436">
    <property type="entry name" value="SENSOR HISTIDINE KINASE YKOH"/>
    <property type="match status" value="1"/>
</dbReference>
<proteinExistence type="predicted"/>
<dbReference type="EC" id="2.7.13.3" evidence="3"/>
<dbReference type="InterPro" id="IPR036097">
    <property type="entry name" value="HisK_dim/P_sf"/>
</dbReference>
<dbReference type="InterPro" id="IPR036890">
    <property type="entry name" value="HATPase_C_sf"/>
</dbReference>
<dbReference type="SUPFAM" id="SSF47384">
    <property type="entry name" value="Homodimeric domain of signal transducing histidine kinase"/>
    <property type="match status" value="1"/>
</dbReference>
<dbReference type="PROSITE" id="PS50885">
    <property type="entry name" value="HAMP"/>
    <property type="match status" value="1"/>
</dbReference>
<feature type="transmembrane region" description="Helical" evidence="11">
    <location>
        <begin position="155"/>
        <end position="178"/>
    </location>
</feature>
<organism evidence="14 15">
    <name type="scientific">Massilia aerilata</name>
    <dbReference type="NCBI Taxonomy" id="453817"/>
    <lineage>
        <taxon>Bacteria</taxon>
        <taxon>Pseudomonadati</taxon>
        <taxon>Pseudomonadota</taxon>
        <taxon>Betaproteobacteria</taxon>
        <taxon>Burkholderiales</taxon>
        <taxon>Oxalobacteraceae</taxon>
        <taxon>Telluria group</taxon>
        <taxon>Massilia</taxon>
    </lineage>
</organism>
<evidence type="ECO:0000313" key="15">
    <source>
        <dbReference type="Proteomes" id="UP001596086"/>
    </source>
</evidence>
<dbReference type="InterPro" id="IPR050428">
    <property type="entry name" value="TCS_sensor_his_kinase"/>
</dbReference>
<evidence type="ECO:0000256" key="11">
    <source>
        <dbReference type="SAM" id="Phobius"/>
    </source>
</evidence>
<reference evidence="15" key="1">
    <citation type="journal article" date="2019" name="Int. J. Syst. Evol. Microbiol.">
        <title>The Global Catalogue of Microorganisms (GCM) 10K type strain sequencing project: providing services to taxonomists for standard genome sequencing and annotation.</title>
        <authorList>
            <consortium name="The Broad Institute Genomics Platform"/>
            <consortium name="The Broad Institute Genome Sequencing Center for Infectious Disease"/>
            <person name="Wu L."/>
            <person name="Ma J."/>
        </authorList>
    </citation>
    <scope>NUCLEOTIDE SEQUENCE [LARGE SCALE GENOMIC DNA]</scope>
    <source>
        <strain evidence="15">CGMCC 4.5798</strain>
    </source>
</reference>
<evidence type="ECO:0000313" key="14">
    <source>
        <dbReference type="EMBL" id="MFC5549102.1"/>
    </source>
</evidence>
<feature type="domain" description="HAMP" evidence="13">
    <location>
        <begin position="180"/>
        <end position="233"/>
    </location>
</feature>
<dbReference type="PANTHER" id="PTHR45436:SF8">
    <property type="entry name" value="HISTIDINE KINASE"/>
    <property type="match status" value="1"/>
</dbReference>
<dbReference type="CDD" id="cd00075">
    <property type="entry name" value="HATPase"/>
    <property type="match status" value="1"/>
</dbReference>
<keyword evidence="7 14" id="KW-0418">Kinase</keyword>
<evidence type="ECO:0000256" key="8">
    <source>
        <dbReference type="ARBA" id="ARBA00022989"/>
    </source>
</evidence>
<name>A0ABW0RWF8_9BURK</name>
<evidence type="ECO:0000256" key="7">
    <source>
        <dbReference type="ARBA" id="ARBA00022777"/>
    </source>
</evidence>
<dbReference type="EMBL" id="JBHSMZ010000006">
    <property type="protein sequence ID" value="MFC5549102.1"/>
    <property type="molecule type" value="Genomic_DNA"/>
</dbReference>
<keyword evidence="8 11" id="KW-1133">Transmembrane helix</keyword>
<keyword evidence="9" id="KW-0902">Two-component regulatory system</keyword>
<dbReference type="Gene3D" id="1.10.287.130">
    <property type="match status" value="1"/>
</dbReference>
<keyword evidence="10 11" id="KW-0472">Membrane</keyword>
<dbReference type="PRINTS" id="PR00344">
    <property type="entry name" value="BCTRLSENSOR"/>
</dbReference>
<dbReference type="CDD" id="cd00082">
    <property type="entry name" value="HisKA"/>
    <property type="match status" value="1"/>
</dbReference>
<gene>
    <name evidence="14" type="ORF">ACFPO9_11315</name>
</gene>
<sequence>MIKRFRFSALGVAVTFTCVSLVALALFALPLWYAWNATIEDGRAAILESDVGRLSETFRRDGVKALATSIDTEAGLNFGERIHILMFLADPTFHKLAGNLPAWPRELGTTGRVQYTAIRVDRRVISAAILRRDLPGGYHLLVGRDVQRFERLEDLFIYGLLGAAGTVLLVGVIGGWLVRRTLLAKVQDINMAAHAIMQGKLSHRLPAHAGESELNALVETENRMLDQIELLVEGIRNVSNSIAHDLRTPLTELRSRLEEVSVTRPDPEQTYAEIEAAIGDVDRVIAIFNALLRMAEIDTGVRRAGFVEVDGSRIAAEAAEFYHPVAELKGVALVFVPKGPQRLAGDPLLLAQAIGNLIDNALKYVSENGRIRVSVTRVAGETIAITVADDGPGIPDEEKTRVLERFYRGDASRGTPGAGLGLSLVATVAKLHGGSLILADNDPGLKATLVLPALAGNDVDADARSGRSEGQ</sequence>
<dbReference type="InterPro" id="IPR003594">
    <property type="entry name" value="HATPase_dom"/>
</dbReference>
<evidence type="ECO:0000256" key="6">
    <source>
        <dbReference type="ARBA" id="ARBA00022692"/>
    </source>
</evidence>
<dbReference type="Pfam" id="PF00512">
    <property type="entry name" value="HisKA"/>
    <property type="match status" value="1"/>
</dbReference>